<dbReference type="STRING" id="463040.CAL15_11745"/>
<keyword evidence="1" id="KW-0328">Glycosyltransferase</keyword>
<dbReference type="GO" id="GO:0005829">
    <property type="term" value="C:cytosol"/>
    <property type="evidence" value="ECO:0007669"/>
    <property type="project" value="TreeGrafter"/>
</dbReference>
<evidence type="ECO:0000313" key="5">
    <source>
        <dbReference type="Proteomes" id="UP000194161"/>
    </source>
</evidence>
<dbReference type="InterPro" id="IPR002201">
    <property type="entry name" value="Glyco_trans_9"/>
</dbReference>
<dbReference type="Proteomes" id="UP000194161">
    <property type="component" value="Chromosome"/>
</dbReference>
<evidence type="ECO:0008006" key="6">
    <source>
        <dbReference type="Google" id="ProtNLM"/>
    </source>
</evidence>
<dbReference type="Gene3D" id="3.40.50.2000">
    <property type="entry name" value="Glycogen Phosphorylase B"/>
    <property type="match status" value="2"/>
</dbReference>
<dbReference type="PANTHER" id="PTHR30160">
    <property type="entry name" value="TETRAACYLDISACCHARIDE 4'-KINASE-RELATED"/>
    <property type="match status" value="1"/>
</dbReference>
<keyword evidence="2" id="KW-0808">Transferase</keyword>
<dbReference type="SUPFAM" id="SSF53756">
    <property type="entry name" value="UDP-Glycosyltransferase/glycogen phosphorylase"/>
    <property type="match status" value="1"/>
</dbReference>
<dbReference type="CDD" id="cd03789">
    <property type="entry name" value="GT9_LPS_heptosyltransferase"/>
    <property type="match status" value="1"/>
</dbReference>
<evidence type="ECO:0000313" key="4">
    <source>
        <dbReference type="EMBL" id="ARP94990.1"/>
    </source>
</evidence>
<keyword evidence="5" id="KW-1185">Reference proteome</keyword>
<dbReference type="GO" id="GO:0008713">
    <property type="term" value="F:ADP-heptose-lipopolysaccharide heptosyltransferase activity"/>
    <property type="evidence" value="ECO:0007669"/>
    <property type="project" value="TreeGrafter"/>
</dbReference>
<evidence type="ECO:0000256" key="1">
    <source>
        <dbReference type="ARBA" id="ARBA00022676"/>
    </source>
</evidence>
<dbReference type="AlphaFoldDB" id="A0A1W6ZCX0"/>
<dbReference type="PANTHER" id="PTHR30160:SF7">
    <property type="entry name" value="ADP-HEPTOSE--LPS HEPTOSYLTRANSFERASE 2"/>
    <property type="match status" value="1"/>
</dbReference>
<dbReference type="GO" id="GO:0009244">
    <property type="term" value="P:lipopolysaccharide core region biosynthetic process"/>
    <property type="evidence" value="ECO:0007669"/>
    <property type="project" value="TreeGrafter"/>
</dbReference>
<name>A0A1W6ZCX0_9BORD</name>
<dbReference type="EMBL" id="CP021111">
    <property type="protein sequence ID" value="ARP94990.1"/>
    <property type="molecule type" value="Genomic_DNA"/>
</dbReference>
<organism evidence="4 5">
    <name type="scientific">Bordetella genomosp. 13</name>
    <dbReference type="NCBI Taxonomy" id="463040"/>
    <lineage>
        <taxon>Bacteria</taxon>
        <taxon>Pseudomonadati</taxon>
        <taxon>Pseudomonadota</taxon>
        <taxon>Betaproteobacteria</taxon>
        <taxon>Burkholderiales</taxon>
        <taxon>Alcaligenaceae</taxon>
        <taxon>Bordetella</taxon>
    </lineage>
</organism>
<accession>A0A1W6ZCX0</accession>
<gene>
    <name evidence="4" type="ORF">CAL15_11745</name>
</gene>
<feature type="region of interest" description="Disordered" evidence="3">
    <location>
        <begin position="374"/>
        <end position="412"/>
    </location>
</feature>
<dbReference type="KEGG" id="bgm:CAL15_11745"/>
<evidence type="ECO:0000256" key="3">
    <source>
        <dbReference type="SAM" id="MobiDB-lite"/>
    </source>
</evidence>
<evidence type="ECO:0000256" key="2">
    <source>
        <dbReference type="ARBA" id="ARBA00022679"/>
    </source>
</evidence>
<protein>
    <recommendedName>
        <fullName evidence="6">Heptosyltransferase</fullName>
    </recommendedName>
</protein>
<proteinExistence type="predicted"/>
<dbReference type="InterPro" id="IPR051199">
    <property type="entry name" value="LPS_LOS_Heptosyltrfase"/>
</dbReference>
<dbReference type="Pfam" id="PF01075">
    <property type="entry name" value="Glyco_transf_9"/>
    <property type="match status" value="1"/>
</dbReference>
<reference evidence="4 5" key="1">
    <citation type="submission" date="2017-05" db="EMBL/GenBank/DDBJ databases">
        <title>Complete and WGS of Bordetella genogroups.</title>
        <authorList>
            <person name="Spilker T."/>
            <person name="LiPuma J."/>
        </authorList>
    </citation>
    <scope>NUCLEOTIDE SEQUENCE [LARGE SCALE GENOMIC DNA]</scope>
    <source>
        <strain evidence="4 5">AU7206</strain>
    </source>
</reference>
<sequence length="412" mass="44333">MPSIPASGPERAGFVSRNALAARTAVKKAARHVERAAKRKALEVLVHAFRGQQADAVAQTLHDVSRILVIRPNYRIGNAVISTAAIAPLQQRFPGATIDYLATDKTAAVFKGLPLGHVHALSRSTLRRPWRAFGLLRRLRASRYDLAVQIEDGSLTGLLISRLVGARSTMGKPRGEACWYDVNLREPFQHAYDAAGVLARALGADSPPRPQIALSADEQARAARRIDALAASDEPVVALFVGGHADKVCPFPFWMELARGLNSERRKFMVFIGPEEMKLAPQFEAAMRSLPYGAVCHSLSLRDFAATLAQASVLVTPDSGPMHLAAALRTPIVAMVRTERSLAFIPPCEHTRTVWGLDVGGVLRAIGEVARPRLRPQPQPADLVQARPDAERPTGAAPLGSATSPVPLASSA</sequence>